<sequence>MFCTYCGKENPNDAKFCNACGKSFSEDSKPNRIQQAAPTKSAAEPTANMAIASLVFGICSIPTAFLAIWLSLLCGITSIVLGKISLDQKRLGKEYAEWGVRLGAIGLGISVAFIIIYFVSILGVFAFFNDLIPSLSR</sequence>
<dbReference type="InterPro" id="IPR026870">
    <property type="entry name" value="Zinc_ribbon_dom"/>
</dbReference>
<keyword evidence="1" id="KW-0812">Transmembrane</keyword>
<dbReference type="EMBL" id="FNWV01000013">
    <property type="protein sequence ID" value="SEH80737.1"/>
    <property type="molecule type" value="Genomic_DNA"/>
</dbReference>
<organism evidence="3 4">
    <name type="scientific">Ruminococcus flavefaciens</name>
    <dbReference type="NCBI Taxonomy" id="1265"/>
    <lineage>
        <taxon>Bacteria</taxon>
        <taxon>Bacillati</taxon>
        <taxon>Bacillota</taxon>
        <taxon>Clostridia</taxon>
        <taxon>Eubacteriales</taxon>
        <taxon>Oscillospiraceae</taxon>
        <taxon>Ruminococcus</taxon>
    </lineage>
</organism>
<feature type="domain" description="Zinc-ribbon" evidence="2">
    <location>
        <begin position="2"/>
        <end position="23"/>
    </location>
</feature>
<evidence type="ECO:0000256" key="1">
    <source>
        <dbReference type="SAM" id="Phobius"/>
    </source>
</evidence>
<keyword evidence="1" id="KW-0472">Membrane</keyword>
<gene>
    <name evidence="3" type="ORF">SAMN02910265_02825</name>
</gene>
<feature type="transmembrane region" description="Helical" evidence="1">
    <location>
        <begin position="50"/>
        <end position="81"/>
    </location>
</feature>
<dbReference type="Pfam" id="PF13240">
    <property type="entry name" value="Zn_Ribbon_1"/>
    <property type="match status" value="1"/>
</dbReference>
<accession>A0A1H6L8Z3</accession>
<evidence type="ECO:0000313" key="3">
    <source>
        <dbReference type="EMBL" id="SEH80737.1"/>
    </source>
</evidence>
<dbReference type="Proteomes" id="UP000183190">
    <property type="component" value="Unassembled WGS sequence"/>
</dbReference>
<dbReference type="RefSeq" id="WP_081348278.1">
    <property type="nucleotide sequence ID" value="NZ_FNWV01000013.1"/>
</dbReference>
<name>A0A1H6L8Z3_RUMFL</name>
<keyword evidence="1" id="KW-1133">Transmembrane helix</keyword>
<dbReference type="AlphaFoldDB" id="A0A1H6L8Z3"/>
<proteinExistence type="predicted"/>
<feature type="transmembrane region" description="Helical" evidence="1">
    <location>
        <begin position="102"/>
        <end position="128"/>
    </location>
</feature>
<reference evidence="3 4" key="1">
    <citation type="submission" date="2016-10" db="EMBL/GenBank/DDBJ databases">
        <authorList>
            <person name="de Groot N.N."/>
        </authorList>
    </citation>
    <scope>NUCLEOTIDE SEQUENCE [LARGE SCALE GENOMIC DNA]</scope>
    <source>
        <strain evidence="3 4">YAD2003</strain>
    </source>
</reference>
<protein>
    <submittedName>
        <fullName evidence="3">Zinc-ribbon domain-containing protein</fullName>
    </submittedName>
</protein>
<evidence type="ECO:0000259" key="2">
    <source>
        <dbReference type="Pfam" id="PF13240"/>
    </source>
</evidence>
<evidence type="ECO:0000313" key="4">
    <source>
        <dbReference type="Proteomes" id="UP000183190"/>
    </source>
</evidence>